<dbReference type="PROSITE" id="PS50072">
    <property type="entry name" value="CSA_PPIASE_2"/>
    <property type="match status" value="1"/>
</dbReference>
<gene>
    <name evidence="2" type="ORF">OTU49_013211</name>
</gene>
<evidence type="ECO:0000313" key="2">
    <source>
        <dbReference type="EMBL" id="KAK8720602.1"/>
    </source>
</evidence>
<dbReference type="Pfam" id="PF00160">
    <property type="entry name" value="Pro_isomerase"/>
    <property type="match status" value="1"/>
</dbReference>
<reference evidence="2 3" key="1">
    <citation type="journal article" date="2024" name="BMC Genomics">
        <title>Genome assembly of redclaw crayfish (Cherax quadricarinatus) provides insights into its immune adaptation and hypoxia tolerance.</title>
        <authorList>
            <person name="Liu Z."/>
            <person name="Zheng J."/>
            <person name="Li H."/>
            <person name="Fang K."/>
            <person name="Wang S."/>
            <person name="He J."/>
            <person name="Zhou D."/>
            <person name="Weng S."/>
            <person name="Chi M."/>
            <person name="Gu Z."/>
            <person name="He J."/>
            <person name="Li F."/>
            <person name="Wang M."/>
        </authorList>
    </citation>
    <scope>NUCLEOTIDE SEQUENCE [LARGE SCALE GENOMIC DNA]</scope>
    <source>
        <strain evidence="2">ZL_2023a</strain>
    </source>
</reference>
<evidence type="ECO:0000313" key="3">
    <source>
        <dbReference type="Proteomes" id="UP001445076"/>
    </source>
</evidence>
<feature type="non-terminal residue" evidence="2">
    <location>
        <position position="1"/>
    </location>
</feature>
<dbReference type="SUPFAM" id="SSF50891">
    <property type="entry name" value="Cyclophilin-like"/>
    <property type="match status" value="1"/>
</dbReference>
<sequence length="234" mass="26173">VDHLRGMSKAVKRLVEAGLVLGVHQNQDDLRYSRITLQDGQLYLHVLQHQPSPPTHAHTIQVMEVMEEMELSSSRVFLDLTWPGSTRGRLHIQLNTDTSLARQFMLLCTGQHPSGSSFLNTKLLEVTKKGEPGECVRGGDYQYNNGRGGQPLLAHQRYQKYQESGSAGAVWSWSVPWRSYSAQFVISTRDRTDRDKWSNVFGEVVSGLDVVRAAVNHSDITEVTVVDCGVVLTL</sequence>
<dbReference type="InterPro" id="IPR002130">
    <property type="entry name" value="Cyclophilin-type_PPIase_dom"/>
</dbReference>
<dbReference type="AlphaFoldDB" id="A0AAW0VUI0"/>
<comment type="caution">
    <text evidence="2">The sequence shown here is derived from an EMBL/GenBank/DDBJ whole genome shotgun (WGS) entry which is preliminary data.</text>
</comment>
<dbReference type="EMBL" id="JARKIK010000299">
    <property type="protein sequence ID" value="KAK8720602.1"/>
    <property type="molecule type" value="Genomic_DNA"/>
</dbReference>
<dbReference type="Gene3D" id="2.40.100.10">
    <property type="entry name" value="Cyclophilin-like"/>
    <property type="match status" value="1"/>
</dbReference>
<dbReference type="InterPro" id="IPR029000">
    <property type="entry name" value="Cyclophilin-like_dom_sf"/>
</dbReference>
<protein>
    <recommendedName>
        <fullName evidence="1">PPIase cyclophilin-type domain-containing protein</fullName>
    </recommendedName>
</protein>
<dbReference type="GO" id="GO:0003755">
    <property type="term" value="F:peptidyl-prolyl cis-trans isomerase activity"/>
    <property type="evidence" value="ECO:0007669"/>
    <property type="project" value="InterPro"/>
</dbReference>
<feature type="domain" description="PPIase cyclophilin-type" evidence="1">
    <location>
        <begin position="77"/>
        <end position="213"/>
    </location>
</feature>
<proteinExistence type="predicted"/>
<evidence type="ECO:0000259" key="1">
    <source>
        <dbReference type="PROSITE" id="PS50072"/>
    </source>
</evidence>
<name>A0AAW0VUI0_CHEQU</name>
<accession>A0AAW0VUI0</accession>
<dbReference type="Proteomes" id="UP001445076">
    <property type="component" value="Unassembled WGS sequence"/>
</dbReference>
<organism evidence="2 3">
    <name type="scientific">Cherax quadricarinatus</name>
    <name type="common">Australian red claw crayfish</name>
    <dbReference type="NCBI Taxonomy" id="27406"/>
    <lineage>
        <taxon>Eukaryota</taxon>
        <taxon>Metazoa</taxon>
        <taxon>Ecdysozoa</taxon>
        <taxon>Arthropoda</taxon>
        <taxon>Crustacea</taxon>
        <taxon>Multicrustacea</taxon>
        <taxon>Malacostraca</taxon>
        <taxon>Eumalacostraca</taxon>
        <taxon>Eucarida</taxon>
        <taxon>Decapoda</taxon>
        <taxon>Pleocyemata</taxon>
        <taxon>Astacidea</taxon>
        <taxon>Parastacoidea</taxon>
        <taxon>Parastacidae</taxon>
        <taxon>Cherax</taxon>
    </lineage>
</organism>
<keyword evidence="3" id="KW-1185">Reference proteome</keyword>